<accession>A0A0L9V3G4</accession>
<dbReference type="PANTHER" id="PTHR13554:SF10">
    <property type="entry name" value="26S PROTEASOME NON-ATPASE REGULATORY SUBUNIT 5"/>
    <property type="match status" value="1"/>
</dbReference>
<dbReference type="Gramene" id="KOM49583">
    <property type="protein sequence ID" value="KOM49583"/>
    <property type="gene ID" value="LR48_Vigan08g041000"/>
</dbReference>
<evidence type="ECO:0000313" key="2">
    <source>
        <dbReference type="Proteomes" id="UP000053144"/>
    </source>
</evidence>
<dbReference type="STRING" id="3914.A0A0L9V3G4"/>
<dbReference type="EMBL" id="CM003378">
    <property type="protein sequence ID" value="KOM49583.1"/>
    <property type="molecule type" value="Genomic_DNA"/>
</dbReference>
<dbReference type="GO" id="GO:0005829">
    <property type="term" value="C:cytosol"/>
    <property type="evidence" value="ECO:0007669"/>
    <property type="project" value="TreeGrafter"/>
</dbReference>
<protein>
    <submittedName>
        <fullName evidence="1">Uncharacterized protein</fullName>
    </submittedName>
</protein>
<dbReference type="Proteomes" id="UP000053144">
    <property type="component" value="Chromosome 8"/>
</dbReference>
<dbReference type="GO" id="GO:0043248">
    <property type="term" value="P:proteasome assembly"/>
    <property type="evidence" value="ECO:0007669"/>
    <property type="project" value="InterPro"/>
</dbReference>
<gene>
    <name evidence="1" type="ORF">LR48_Vigan08g041000</name>
</gene>
<dbReference type="AlphaFoldDB" id="A0A0L9V3G4"/>
<reference evidence="2" key="1">
    <citation type="journal article" date="2015" name="Proc. Natl. Acad. Sci. U.S.A.">
        <title>Genome sequencing of adzuki bean (Vigna angularis) provides insight into high starch and low fat accumulation and domestication.</title>
        <authorList>
            <person name="Yang K."/>
            <person name="Tian Z."/>
            <person name="Chen C."/>
            <person name="Luo L."/>
            <person name="Zhao B."/>
            <person name="Wang Z."/>
            <person name="Yu L."/>
            <person name="Li Y."/>
            <person name="Sun Y."/>
            <person name="Li W."/>
            <person name="Chen Y."/>
            <person name="Li Y."/>
            <person name="Zhang Y."/>
            <person name="Ai D."/>
            <person name="Zhao J."/>
            <person name="Shang C."/>
            <person name="Ma Y."/>
            <person name="Wu B."/>
            <person name="Wang M."/>
            <person name="Gao L."/>
            <person name="Sun D."/>
            <person name="Zhang P."/>
            <person name="Guo F."/>
            <person name="Wang W."/>
            <person name="Li Y."/>
            <person name="Wang J."/>
            <person name="Varshney R.K."/>
            <person name="Wang J."/>
            <person name="Ling H.Q."/>
            <person name="Wan P."/>
        </authorList>
    </citation>
    <scope>NUCLEOTIDE SEQUENCE</scope>
    <source>
        <strain evidence="2">cv. Jingnong 6</strain>
    </source>
</reference>
<dbReference type="InterPro" id="IPR019538">
    <property type="entry name" value="PSMD5"/>
</dbReference>
<organism evidence="1 2">
    <name type="scientific">Phaseolus angularis</name>
    <name type="common">Azuki bean</name>
    <name type="synonym">Vigna angularis</name>
    <dbReference type="NCBI Taxonomy" id="3914"/>
    <lineage>
        <taxon>Eukaryota</taxon>
        <taxon>Viridiplantae</taxon>
        <taxon>Streptophyta</taxon>
        <taxon>Embryophyta</taxon>
        <taxon>Tracheophyta</taxon>
        <taxon>Spermatophyta</taxon>
        <taxon>Magnoliopsida</taxon>
        <taxon>eudicotyledons</taxon>
        <taxon>Gunneridae</taxon>
        <taxon>Pentapetalae</taxon>
        <taxon>rosids</taxon>
        <taxon>fabids</taxon>
        <taxon>Fabales</taxon>
        <taxon>Fabaceae</taxon>
        <taxon>Papilionoideae</taxon>
        <taxon>50 kb inversion clade</taxon>
        <taxon>NPAAA clade</taxon>
        <taxon>indigoferoid/millettioid clade</taxon>
        <taxon>Phaseoleae</taxon>
        <taxon>Vigna</taxon>
    </lineage>
</organism>
<evidence type="ECO:0000313" key="1">
    <source>
        <dbReference type="EMBL" id="KOM49583.1"/>
    </source>
</evidence>
<proteinExistence type="predicted"/>
<name>A0A0L9V3G4_PHAAN</name>
<dbReference type="PANTHER" id="PTHR13554">
    <property type="entry name" value="26S PROTEASOME NON-ATPASE REGULATORY SUBUNIT 5-RELATED"/>
    <property type="match status" value="1"/>
</dbReference>
<sequence length="58" mass="6544">MEARYNCCKAIYQTLTLSDSVSAFTDIYAKLEKAVKMGPYLVKSHAEPQPVVETAERF</sequence>